<gene>
    <name evidence="1" type="ORF">EVAR_44631_1</name>
</gene>
<dbReference type="AlphaFoldDB" id="A0A4C1Z1A9"/>
<proteinExistence type="predicted"/>
<protein>
    <submittedName>
        <fullName evidence="1">Uncharacterized protein</fullName>
    </submittedName>
</protein>
<organism evidence="1 2">
    <name type="scientific">Eumeta variegata</name>
    <name type="common">Bagworm moth</name>
    <name type="synonym">Eumeta japonica</name>
    <dbReference type="NCBI Taxonomy" id="151549"/>
    <lineage>
        <taxon>Eukaryota</taxon>
        <taxon>Metazoa</taxon>
        <taxon>Ecdysozoa</taxon>
        <taxon>Arthropoda</taxon>
        <taxon>Hexapoda</taxon>
        <taxon>Insecta</taxon>
        <taxon>Pterygota</taxon>
        <taxon>Neoptera</taxon>
        <taxon>Endopterygota</taxon>
        <taxon>Lepidoptera</taxon>
        <taxon>Glossata</taxon>
        <taxon>Ditrysia</taxon>
        <taxon>Tineoidea</taxon>
        <taxon>Psychidae</taxon>
        <taxon>Oiketicinae</taxon>
        <taxon>Eumeta</taxon>
    </lineage>
</organism>
<reference evidence="1 2" key="1">
    <citation type="journal article" date="2019" name="Commun. Biol.">
        <title>The bagworm genome reveals a unique fibroin gene that provides high tensile strength.</title>
        <authorList>
            <person name="Kono N."/>
            <person name="Nakamura H."/>
            <person name="Ohtoshi R."/>
            <person name="Tomita M."/>
            <person name="Numata K."/>
            <person name="Arakawa K."/>
        </authorList>
    </citation>
    <scope>NUCLEOTIDE SEQUENCE [LARGE SCALE GENOMIC DNA]</scope>
</reference>
<evidence type="ECO:0000313" key="1">
    <source>
        <dbReference type="EMBL" id="GBP80397.1"/>
    </source>
</evidence>
<name>A0A4C1Z1A9_EUMVA</name>
<evidence type="ECO:0000313" key="2">
    <source>
        <dbReference type="Proteomes" id="UP000299102"/>
    </source>
</evidence>
<comment type="caution">
    <text evidence="1">The sequence shown here is derived from an EMBL/GenBank/DDBJ whole genome shotgun (WGS) entry which is preliminary data.</text>
</comment>
<dbReference type="EMBL" id="BGZK01001460">
    <property type="protein sequence ID" value="GBP80397.1"/>
    <property type="molecule type" value="Genomic_DNA"/>
</dbReference>
<accession>A0A4C1Z1A9</accession>
<dbReference type="Proteomes" id="UP000299102">
    <property type="component" value="Unassembled WGS sequence"/>
</dbReference>
<keyword evidence="2" id="KW-1185">Reference proteome</keyword>
<sequence length="128" mass="14111">MKGSLVLNANGTKCISDVSRGHVPVDYMAKDDSSKFKSERGYLCPVGYGCLSAVQSVRVGGWRRSARKALQTNSARLRWFSREVVRVRVITRRSRRGTIKTRAAAYRPALAAVKGFAVESERTGFGSI</sequence>